<dbReference type="GO" id="GO:0006508">
    <property type="term" value="P:proteolysis"/>
    <property type="evidence" value="ECO:0007669"/>
    <property type="project" value="UniProtKB-KW"/>
</dbReference>
<dbReference type="Pfam" id="PF14464">
    <property type="entry name" value="Prok-JAB"/>
    <property type="match status" value="1"/>
</dbReference>
<dbReference type="SUPFAM" id="SSF102712">
    <property type="entry name" value="JAB1/MPN domain"/>
    <property type="match status" value="1"/>
</dbReference>
<organism evidence="7 8">
    <name type="scientific">Filobacillus milosensis</name>
    <dbReference type="NCBI Taxonomy" id="94137"/>
    <lineage>
        <taxon>Bacteria</taxon>
        <taxon>Bacillati</taxon>
        <taxon>Bacillota</taxon>
        <taxon>Bacilli</taxon>
        <taxon>Bacillales</taxon>
        <taxon>Bacillaceae</taxon>
        <taxon>Filobacillus</taxon>
    </lineage>
</organism>
<accession>A0A4Y8IPA7</accession>
<dbReference type="EMBL" id="SOPW01000008">
    <property type="protein sequence ID" value="TFB21467.1"/>
    <property type="molecule type" value="Genomic_DNA"/>
</dbReference>
<reference evidence="7 8" key="1">
    <citation type="submission" date="2019-03" db="EMBL/GenBank/DDBJ databases">
        <authorList>
            <person name="He R.-H."/>
        </authorList>
    </citation>
    <scope>NUCLEOTIDE SEQUENCE [LARGE SCALE GENOMIC DNA]</scope>
    <source>
        <strain evidence="8">SH 714</strain>
    </source>
</reference>
<dbReference type="OrthoDB" id="517279at2"/>
<evidence type="ECO:0000256" key="3">
    <source>
        <dbReference type="ARBA" id="ARBA00022801"/>
    </source>
</evidence>
<evidence type="ECO:0000256" key="5">
    <source>
        <dbReference type="ARBA" id="ARBA00023049"/>
    </source>
</evidence>
<proteinExistence type="predicted"/>
<dbReference type="Gene3D" id="3.40.140.10">
    <property type="entry name" value="Cytidine Deaminase, domain 2"/>
    <property type="match status" value="1"/>
</dbReference>
<evidence type="ECO:0000313" key="8">
    <source>
        <dbReference type="Proteomes" id="UP000297975"/>
    </source>
</evidence>
<keyword evidence="3" id="KW-0378">Hydrolase</keyword>
<dbReference type="AlphaFoldDB" id="A0A4Y8IPA7"/>
<name>A0A4Y8IPA7_9BACI</name>
<keyword evidence="5" id="KW-0482">Metalloprotease</keyword>
<evidence type="ECO:0000313" key="7">
    <source>
        <dbReference type="EMBL" id="TFB21467.1"/>
    </source>
</evidence>
<gene>
    <name evidence="7" type="ORF">E3U55_09150</name>
</gene>
<keyword evidence="8" id="KW-1185">Reference proteome</keyword>
<protein>
    <recommendedName>
        <fullName evidence="6">JAB domain-containing protein</fullName>
    </recommendedName>
</protein>
<sequence>MTMNILILVVKSARILRMRLIKMISAEYENVAIEIEQQVIKVIKGMRQEGLTDKESGGMLIGSILTNSNDIVIKDYTFPQKGDYQSRYRFIRREKSHNALLQQKWEESNKTVMYMGEWHTHPEIDPHYSRQDLRNWKKLLSKSKTFSDYLVFIIGGINIFKVWVGSRENGDIVLVYKGAYNESNKFN</sequence>
<dbReference type="GO" id="GO:0008237">
    <property type="term" value="F:metallopeptidase activity"/>
    <property type="evidence" value="ECO:0007669"/>
    <property type="project" value="UniProtKB-KW"/>
</dbReference>
<evidence type="ECO:0000256" key="1">
    <source>
        <dbReference type="ARBA" id="ARBA00022670"/>
    </source>
</evidence>
<evidence type="ECO:0000256" key="2">
    <source>
        <dbReference type="ARBA" id="ARBA00022723"/>
    </source>
</evidence>
<evidence type="ECO:0000259" key="6">
    <source>
        <dbReference type="Pfam" id="PF14464"/>
    </source>
</evidence>
<comment type="caution">
    <text evidence="7">The sequence shown here is derived from an EMBL/GenBank/DDBJ whole genome shotgun (WGS) entry which is preliminary data.</text>
</comment>
<dbReference type="GO" id="GO:0046872">
    <property type="term" value="F:metal ion binding"/>
    <property type="evidence" value="ECO:0007669"/>
    <property type="project" value="UniProtKB-KW"/>
</dbReference>
<keyword evidence="2" id="KW-0479">Metal-binding</keyword>
<dbReference type="Proteomes" id="UP000297975">
    <property type="component" value="Unassembled WGS sequence"/>
</dbReference>
<feature type="domain" description="JAB" evidence="6">
    <location>
        <begin position="53"/>
        <end position="157"/>
    </location>
</feature>
<dbReference type="InterPro" id="IPR028090">
    <property type="entry name" value="JAB_dom_prok"/>
</dbReference>
<evidence type="ECO:0000256" key="4">
    <source>
        <dbReference type="ARBA" id="ARBA00022833"/>
    </source>
</evidence>
<keyword evidence="1" id="KW-0645">Protease</keyword>
<keyword evidence="4" id="KW-0862">Zinc</keyword>